<dbReference type="PANTHER" id="PTHR13789:SF309">
    <property type="entry name" value="PUTATIVE (AFU_ORTHOLOGUE AFUA_6G14510)-RELATED"/>
    <property type="match status" value="1"/>
</dbReference>
<accession>A0ABS4EHD6</accession>
<dbReference type="RefSeq" id="WP_209848064.1">
    <property type="nucleotide sequence ID" value="NZ_JAGGJV010000001.1"/>
</dbReference>
<dbReference type="InterPro" id="IPR050493">
    <property type="entry name" value="FAD-dep_Monooxygenase_BioMet"/>
</dbReference>
<dbReference type="InterPro" id="IPR002938">
    <property type="entry name" value="FAD-bd"/>
</dbReference>
<dbReference type="PRINTS" id="PR00420">
    <property type="entry name" value="RNGMNOXGNASE"/>
</dbReference>
<evidence type="ECO:0000256" key="2">
    <source>
        <dbReference type="ARBA" id="ARBA00023033"/>
    </source>
</evidence>
<proteinExistence type="predicted"/>
<dbReference type="Pfam" id="PF01494">
    <property type="entry name" value="FAD_binding_3"/>
    <property type="match status" value="1"/>
</dbReference>
<dbReference type="EMBL" id="JAGGJV010000001">
    <property type="protein sequence ID" value="MBP1857359.1"/>
    <property type="molecule type" value="Genomic_DNA"/>
</dbReference>
<reference evidence="4 5" key="1">
    <citation type="submission" date="2021-03" db="EMBL/GenBank/DDBJ databases">
        <title>Genomic Encyclopedia of Type Strains, Phase IV (KMG-IV): sequencing the most valuable type-strain genomes for metagenomic binning, comparative biology and taxonomic classification.</title>
        <authorList>
            <person name="Goeker M."/>
        </authorList>
    </citation>
    <scope>NUCLEOTIDE SEQUENCE [LARGE SCALE GENOMIC DNA]</scope>
    <source>
        <strain evidence="4 5">DSM 26427</strain>
    </source>
</reference>
<dbReference type="PANTHER" id="PTHR13789">
    <property type="entry name" value="MONOOXYGENASE"/>
    <property type="match status" value="1"/>
</dbReference>
<dbReference type="InterPro" id="IPR036188">
    <property type="entry name" value="FAD/NAD-bd_sf"/>
</dbReference>
<evidence type="ECO:0000259" key="3">
    <source>
        <dbReference type="Pfam" id="PF01494"/>
    </source>
</evidence>
<protein>
    <submittedName>
        <fullName evidence="4">2-polyprenyl-6-methoxyphenol hydroxylase-like FAD-dependent oxidoreductase</fullName>
    </submittedName>
</protein>
<organism evidence="4 5">
    <name type="scientific">Rhizobium herbae</name>
    <dbReference type="NCBI Taxonomy" id="508661"/>
    <lineage>
        <taxon>Bacteria</taxon>
        <taxon>Pseudomonadati</taxon>
        <taxon>Pseudomonadota</taxon>
        <taxon>Alphaproteobacteria</taxon>
        <taxon>Hyphomicrobiales</taxon>
        <taxon>Rhizobiaceae</taxon>
        <taxon>Rhizobium/Agrobacterium group</taxon>
        <taxon>Rhizobium</taxon>
    </lineage>
</organism>
<dbReference type="Gene3D" id="3.50.50.60">
    <property type="entry name" value="FAD/NAD(P)-binding domain"/>
    <property type="match status" value="1"/>
</dbReference>
<comment type="caution">
    <text evidence="4">The sequence shown here is derived from an EMBL/GenBank/DDBJ whole genome shotgun (WGS) entry which is preliminary data.</text>
</comment>
<keyword evidence="1" id="KW-0560">Oxidoreductase</keyword>
<dbReference type="SUPFAM" id="SSF51905">
    <property type="entry name" value="FAD/NAD(P)-binding domain"/>
    <property type="match status" value="1"/>
</dbReference>
<feature type="domain" description="FAD-binding" evidence="3">
    <location>
        <begin position="5"/>
        <end position="342"/>
    </location>
</feature>
<keyword evidence="5" id="KW-1185">Reference proteome</keyword>
<evidence type="ECO:0000313" key="5">
    <source>
        <dbReference type="Proteomes" id="UP000823786"/>
    </source>
</evidence>
<dbReference type="Proteomes" id="UP000823786">
    <property type="component" value="Unassembled WGS sequence"/>
</dbReference>
<evidence type="ECO:0000313" key="4">
    <source>
        <dbReference type="EMBL" id="MBP1857359.1"/>
    </source>
</evidence>
<gene>
    <name evidence="4" type="ORF">J2Z75_000839</name>
</gene>
<keyword evidence="2" id="KW-0503">Monooxygenase</keyword>
<sequence length="428" mass="45404">MKQLDIGVAGAGPAGLAAALFLSRAGHRVEILERFDTPAPVGSGLLMQPTGLTVLAALGLFDTIQTLGNRIDRLHGADAVSGRTVLDVRYDAAPGGRYGLAVQRAALFNTLHDATVADGITIRTGVNLASVEQRGDRAVLRDAERQEAGDYDLVIDASGARSMLAAGSASAPVIRDLAYGAFWATLDGLGAVYDRSALSQRYDKAKVMIGLLPAGRARMGEAERVAFFWSLKVADVEAVKAAGLDRWKSAIRKYWPDCVPFLDQIGDWDQLTVARYAHRTALPPYAGRLVFIGDSAHSTSPQLGQGANMALLDAAALSHALANNVDIPSALAAYGRARRNHVRLFQLLSLAFTPFYQSDSSAIAWVRDRLVSTIARVPPMPGLLAAIVAGTLIDPFASAGLTEHDWLPGCQDGVGLPEVDAVRSSAQI</sequence>
<evidence type="ECO:0000256" key="1">
    <source>
        <dbReference type="ARBA" id="ARBA00023002"/>
    </source>
</evidence>
<name>A0ABS4EHD6_9HYPH</name>